<accession>A0A1I4JSP2</accession>
<protein>
    <submittedName>
        <fullName evidence="3">Putative aldouronate transport system substrate-binding protein</fullName>
    </submittedName>
</protein>
<name>A0A1I4JSP2_9BACI</name>
<dbReference type="PANTHER" id="PTHR43649">
    <property type="entry name" value="ARABINOSE-BINDING PROTEIN-RELATED"/>
    <property type="match status" value="1"/>
</dbReference>
<sequence length="538" mass="61508">MRKKLWYLLISFICCAFIVGCSDDETTGDDDNKENDESSSSDVNVNKEDYPIVDEEITLSLMAPGTGLAEWEDMPTLQQYSEKTNIYFEYDTPPLSDFQTKLNLAFASGDIADIIFGAGTGDLTPGMEVDYGQQGILQPLEDLIDEYAPNFKALMEENPEIKRSITTTDGHIYALPAINQHPTAAWPAGPMWYNGTWLDALGVEELPKTTEELYELLVRFKTEDPNGNGEADEIPLTDVQMNSTRRWFLAAFGMKEWGMEEVNGEARYAPMTENYKEYLTYMNKLYEEELLDPETFSQADEQKKAKGQEDRLGLFPDWFSFFTTGETEGEAINNPMYHPLTSDVSPEIVLPGNPGISRGAFAITNNNQHPEASMRWIDYLYSQEGRDYFDQGPEGYLWEEGEDGQREFLEVPEEYESSEDYRGSLTPAYGITTPMLVDVVENAPRSDFDLFIEKETQEKVDPYAETAFPLVYLSDEEQDTINTIEVDLESYVEQMEAKFITGVEPLSKWDEYIQTIENMNIEQYIQIHQDAYDRWEDS</sequence>
<gene>
    <name evidence="3" type="ORF">SAMN04487943_103124</name>
</gene>
<dbReference type="PROSITE" id="PS51257">
    <property type="entry name" value="PROKAR_LIPOPROTEIN"/>
    <property type="match status" value="1"/>
</dbReference>
<proteinExistence type="predicted"/>
<feature type="region of interest" description="Disordered" evidence="1">
    <location>
        <begin position="26"/>
        <end position="47"/>
    </location>
</feature>
<dbReference type="Pfam" id="PF01547">
    <property type="entry name" value="SBP_bac_1"/>
    <property type="match status" value="1"/>
</dbReference>
<reference evidence="4" key="1">
    <citation type="submission" date="2016-10" db="EMBL/GenBank/DDBJ databases">
        <authorList>
            <person name="Varghese N."/>
            <person name="Submissions S."/>
        </authorList>
    </citation>
    <scope>NUCLEOTIDE SEQUENCE [LARGE SCALE GENOMIC DNA]</scope>
    <source>
        <strain evidence="4">CGMCC 1.4250</strain>
    </source>
</reference>
<evidence type="ECO:0000256" key="1">
    <source>
        <dbReference type="SAM" id="MobiDB-lite"/>
    </source>
</evidence>
<dbReference type="RefSeq" id="WP_091482645.1">
    <property type="nucleotide sequence ID" value="NZ_FOTR01000003.1"/>
</dbReference>
<feature type="chain" id="PRO_5038704347" evidence="2">
    <location>
        <begin position="17"/>
        <end position="538"/>
    </location>
</feature>
<evidence type="ECO:0000313" key="4">
    <source>
        <dbReference type="Proteomes" id="UP000198565"/>
    </source>
</evidence>
<dbReference type="EMBL" id="FOTR01000003">
    <property type="protein sequence ID" value="SFL69253.1"/>
    <property type="molecule type" value="Genomic_DNA"/>
</dbReference>
<dbReference type="OrthoDB" id="9787283at2"/>
<evidence type="ECO:0000313" key="3">
    <source>
        <dbReference type="EMBL" id="SFL69253.1"/>
    </source>
</evidence>
<dbReference type="InterPro" id="IPR006059">
    <property type="entry name" value="SBP"/>
</dbReference>
<dbReference type="Gene3D" id="3.40.190.10">
    <property type="entry name" value="Periplasmic binding protein-like II"/>
    <property type="match status" value="2"/>
</dbReference>
<dbReference type="InterPro" id="IPR050490">
    <property type="entry name" value="Bact_solute-bd_prot1"/>
</dbReference>
<feature type="signal peptide" evidence="2">
    <location>
        <begin position="1"/>
        <end position="16"/>
    </location>
</feature>
<organism evidence="3 4">
    <name type="scientific">Gracilibacillus orientalis</name>
    <dbReference type="NCBI Taxonomy" id="334253"/>
    <lineage>
        <taxon>Bacteria</taxon>
        <taxon>Bacillati</taxon>
        <taxon>Bacillota</taxon>
        <taxon>Bacilli</taxon>
        <taxon>Bacillales</taxon>
        <taxon>Bacillaceae</taxon>
        <taxon>Gracilibacillus</taxon>
    </lineage>
</organism>
<evidence type="ECO:0000256" key="2">
    <source>
        <dbReference type="SAM" id="SignalP"/>
    </source>
</evidence>
<dbReference type="SUPFAM" id="SSF53850">
    <property type="entry name" value="Periplasmic binding protein-like II"/>
    <property type="match status" value="1"/>
</dbReference>
<dbReference type="AlphaFoldDB" id="A0A1I4JSP2"/>
<dbReference type="STRING" id="334253.SAMN04487943_103124"/>
<feature type="compositionally biased region" description="Acidic residues" evidence="1">
    <location>
        <begin position="26"/>
        <end position="39"/>
    </location>
</feature>
<keyword evidence="2" id="KW-0732">Signal</keyword>
<dbReference type="Proteomes" id="UP000198565">
    <property type="component" value="Unassembled WGS sequence"/>
</dbReference>
<dbReference type="PANTHER" id="PTHR43649:SF12">
    <property type="entry name" value="DIACETYLCHITOBIOSE BINDING PROTEIN DASA"/>
    <property type="match status" value="1"/>
</dbReference>
<keyword evidence="4" id="KW-1185">Reference proteome</keyword>